<name>A0ABS7SLM8_9BURK</name>
<dbReference type="PANTHER" id="PTHR24421:SF10">
    <property type="entry name" value="NITRATE_NITRITE SENSOR PROTEIN NARQ"/>
    <property type="match status" value="1"/>
</dbReference>
<feature type="coiled-coil region" evidence="9">
    <location>
        <begin position="51"/>
        <end position="85"/>
    </location>
</feature>
<evidence type="ECO:0000259" key="11">
    <source>
        <dbReference type="PROSITE" id="PS50113"/>
    </source>
</evidence>
<gene>
    <name evidence="12" type="ORF">I4X03_007405</name>
</gene>
<dbReference type="SUPFAM" id="SSF55785">
    <property type="entry name" value="PYP-like sensor domain (PAS domain)"/>
    <property type="match status" value="1"/>
</dbReference>
<dbReference type="InterPro" id="IPR036890">
    <property type="entry name" value="HATPase_C_sf"/>
</dbReference>
<evidence type="ECO:0000313" key="13">
    <source>
        <dbReference type="Proteomes" id="UP000809349"/>
    </source>
</evidence>
<dbReference type="Gene3D" id="3.30.565.10">
    <property type="entry name" value="Histidine kinase-like ATPase, C-terminal domain"/>
    <property type="match status" value="1"/>
</dbReference>
<dbReference type="CDD" id="cd00130">
    <property type="entry name" value="PAS"/>
    <property type="match status" value="1"/>
</dbReference>
<dbReference type="PANTHER" id="PTHR24421">
    <property type="entry name" value="NITRATE/NITRITE SENSOR PROTEIN NARX-RELATED"/>
    <property type="match status" value="1"/>
</dbReference>
<feature type="domain" description="PAS" evidence="10">
    <location>
        <begin position="89"/>
        <end position="133"/>
    </location>
</feature>
<feature type="domain" description="PAC" evidence="11">
    <location>
        <begin position="162"/>
        <end position="215"/>
    </location>
</feature>
<proteinExistence type="predicted"/>
<dbReference type="InterPro" id="IPR011712">
    <property type="entry name" value="Sig_transdc_His_kin_sub3_dim/P"/>
</dbReference>
<keyword evidence="8" id="KW-0902">Two-component regulatory system</keyword>
<evidence type="ECO:0000256" key="2">
    <source>
        <dbReference type="ARBA" id="ARBA00012438"/>
    </source>
</evidence>
<evidence type="ECO:0000259" key="10">
    <source>
        <dbReference type="PROSITE" id="PS50112"/>
    </source>
</evidence>
<comment type="caution">
    <text evidence="12">The sequence shown here is derived from an EMBL/GenBank/DDBJ whole genome shotgun (WGS) entry which is preliminary data.</text>
</comment>
<evidence type="ECO:0000256" key="4">
    <source>
        <dbReference type="ARBA" id="ARBA00022679"/>
    </source>
</evidence>
<dbReference type="Pfam" id="PF08448">
    <property type="entry name" value="PAS_4"/>
    <property type="match status" value="1"/>
</dbReference>
<dbReference type="Gene3D" id="3.30.450.20">
    <property type="entry name" value="PAS domain"/>
    <property type="match status" value="1"/>
</dbReference>
<evidence type="ECO:0000256" key="8">
    <source>
        <dbReference type="ARBA" id="ARBA00023012"/>
    </source>
</evidence>
<evidence type="ECO:0000256" key="6">
    <source>
        <dbReference type="ARBA" id="ARBA00022777"/>
    </source>
</evidence>
<dbReference type="Proteomes" id="UP000809349">
    <property type="component" value="Unassembled WGS sequence"/>
</dbReference>
<dbReference type="SMART" id="SM00091">
    <property type="entry name" value="PAS"/>
    <property type="match status" value="1"/>
</dbReference>
<sequence>MGTVEMRWIAASAGLTLLAGLAVVAAVFAVPIPLALSGVIAAAASGLMIHNERLRRRVHARTAQLERSNQQLRDEIATRSAAENALAASERRLHDILSTLPMPVVVKDAQSRIALMNHAAEEKWGVRFEQAAGGTGAAWMPAAYMQAVLADEQAVLAGGKVVVRESQIPDASGARVMDVESYKKPVYDVHGNPLSLICVYVDITQRKHAEGALQRSFLQLRELTAKLELLKEDDHRRIAQGIHDDLGQNLLALKIDVEMLHARASQRHPRLKRRVGHVLDTLDATIRSVRAIINDLHPSTLQLGLPVALEWLVGQFEKRSGIRCALHVAGAHVPMQDPRRTSVIFRIVQEALVHVLGNAGVSRVDVALVAGPEQLAITLADDGEGIGGGDAAQQRLRALRERVDVFGGDVGIECAAAGGTRLSILIPTETGATAA</sequence>
<dbReference type="Gene3D" id="1.20.5.1930">
    <property type="match status" value="1"/>
</dbReference>
<dbReference type="Pfam" id="PF07730">
    <property type="entry name" value="HisKA_3"/>
    <property type="match status" value="1"/>
</dbReference>
<reference evidence="12 13" key="1">
    <citation type="submission" date="2021-01" db="EMBL/GenBank/DDBJ databases">
        <authorList>
            <person name="Ruan W."/>
            <person name="Khan S.A."/>
            <person name="Jeon C.O."/>
        </authorList>
    </citation>
    <scope>NUCLEOTIDE SEQUENCE [LARGE SCALE GENOMIC DNA]</scope>
    <source>
        <strain evidence="12 13">R798</strain>
    </source>
</reference>
<evidence type="ECO:0000256" key="5">
    <source>
        <dbReference type="ARBA" id="ARBA00022741"/>
    </source>
</evidence>
<dbReference type="EC" id="2.7.13.3" evidence="2"/>
<keyword evidence="4" id="KW-0808">Transferase</keyword>
<keyword evidence="13" id="KW-1185">Reference proteome</keyword>
<organism evidence="12 13">
    <name type="scientific">Massilia soli</name>
    <dbReference type="NCBI Taxonomy" id="2792854"/>
    <lineage>
        <taxon>Bacteria</taxon>
        <taxon>Pseudomonadati</taxon>
        <taxon>Pseudomonadota</taxon>
        <taxon>Betaproteobacteria</taxon>
        <taxon>Burkholderiales</taxon>
        <taxon>Oxalobacteraceae</taxon>
        <taxon>Telluria group</taxon>
        <taxon>Massilia</taxon>
    </lineage>
</organism>
<dbReference type="PROSITE" id="PS50113">
    <property type="entry name" value="PAC"/>
    <property type="match status" value="1"/>
</dbReference>
<keyword evidence="6" id="KW-0418">Kinase</keyword>
<dbReference type="InterPro" id="IPR013656">
    <property type="entry name" value="PAS_4"/>
</dbReference>
<keyword evidence="7" id="KW-0067">ATP-binding</keyword>
<keyword evidence="9" id="KW-0175">Coiled coil</keyword>
<evidence type="ECO:0000256" key="3">
    <source>
        <dbReference type="ARBA" id="ARBA00022553"/>
    </source>
</evidence>
<dbReference type="InterPro" id="IPR035965">
    <property type="entry name" value="PAS-like_dom_sf"/>
</dbReference>
<evidence type="ECO:0000313" key="12">
    <source>
        <dbReference type="EMBL" id="MBZ2207084.1"/>
    </source>
</evidence>
<reference evidence="12 13" key="2">
    <citation type="submission" date="2021-08" db="EMBL/GenBank/DDBJ databases">
        <title>Massilia sp. R798.</title>
        <authorList>
            <person name="Baek J.H."/>
            <person name="Jung H.S."/>
            <person name="Kim K.R."/>
            <person name="Jeon C.O."/>
        </authorList>
    </citation>
    <scope>NUCLEOTIDE SEQUENCE [LARGE SCALE GENOMIC DNA]</scope>
    <source>
        <strain evidence="12 13">R798</strain>
    </source>
</reference>
<dbReference type="EMBL" id="JAFBIL020000002">
    <property type="protein sequence ID" value="MBZ2207084.1"/>
    <property type="molecule type" value="Genomic_DNA"/>
</dbReference>
<dbReference type="RefSeq" id="WP_223467567.1">
    <property type="nucleotide sequence ID" value="NZ_JAFBIL020000002.1"/>
</dbReference>
<protein>
    <recommendedName>
        <fullName evidence="2">histidine kinase</fullName>
        <ecNumber evidence="2">2.7.13.3</ecNumber>
    </recommendedName>
</protein>
<dbReference type="SUPFAM" id="SSF55874">
    <property type="entry name" value="ATPase domain of HSP90 chaperone/DNA topoisomerase II/histidine kinase"/>
    <property type="match status" value="1"/>
</dbReference>
<evidence type="ECO:0000256" key="9">
    <source>
        <dbReference type="SAM" id="Coils"/>
    </source>
</evidence>
<evidence type="ECO:0000256" key="7">
    <source>
        <dbReference type="ARBA" id="ARBA00022840"/>
    </source>
</evidence>
<keyword evidence="3" id="KW-0597">Phosphoprotein</keyword>
<accession>A0ABS7SLM8</accession>
<dbReference type="InterPro" id="IPR000014">
    <property type="entry name" value="PAS"/>
</dbReference>
<dbReference type="InterPro" id="IPR050482">
    <property type="entry name" value="Sensor_HK_TwoCompSys"/>
</dbReference>
<comment type="catalytic activity">
    <reaction evidence="1">
        <text>ATP + protein L-histidine = ADP + protein N-phospho-L-histidine.</text>
        <dbReference type="EC" id="2.7.13.3"/>
    </reaction>
</comment>
<keyword evidence="5" id="KW-0547">Nucleotide-binding</keyword>
<evidence type="ECO:0000256" key="1">
    <source>
        <dbReference type="ARBA" id="ARBA00000085"/>
    </source>
</evidence>
<dbReference type="NCBIfam" id="TIGR00229">
    <property type="entry name" value="sensory_box"/>
    <property type="match status" value="1"/>
</dbReference>
<dbReference type="InterPro" id="IPR000700">
    <property type="entry name" value="PAS-assoc_C"/>
</dbReference>
<dbReference type="PROSITE" id="PS50112">
    <property type="entry name" value="PAS"/>
    <property type="match status" value="1"/>
</dbReference>